<keyword evidence="5" id="KW-1185">Reference proteome</keyword>
<dbReference type="AlphaFoldDB" id="A0A4P6XVX5"/>
<protein>
    <submittedName>
        <fullName evidence="4">Surface antigen</fullName>
    </submittedName>
</protein>
<dbReference type="Gene3D" id="2.40.160.50">
    <property type="entry name" value="membrane protein fhac: a member of the omp85/tpsb transporter family"/>
    <property type="match status" value="1"/>
</dbReference>
<name>A0A4P6XVX5_9ASCO</name>
<gene>
    <name evidence="4" type="primary">MPUL0E04840</name>
    <name evidence="4" type="ORF">METSCH_E04840</name>
</gene>
<dbReference type="Proteomes" id="UP000292447">
    <property type="component" value="Chromosome V"/>
</dbReference>
<evidence type="ECO:0000313" key="5">
    <source>
        <dbReference type="Proteomes" id="UP000292447"/>
    </source>
</evidence>
<dbReference type="GO" id="GO:0019867">
    <property type="term" value="C:outer membrane"/>
    <property type="evidence" value="ECO:0007669"/>
    <property type="project" value="InterPro"/>
</dbReference>
<proteinExistence type="predicted"/>
<organism evidence="4 5">
    <name type="scientific">Metschnikowia aff. pulcherrima</name>
    <dbReference type="NCBI Taxonomy" id="2163413"/>
    <lineage>
        <taxon>Eukaryota</taxon>
        <taxon>Fungi</taxon>
        <taxon>Dikarya</taxon>
        <taxon>Ascomycota</taxon>
        <taxon>Saccharomycotina</taxon>
        <taxon>Pichiomycetes</taxon>
        <taxon>Metschnikowiaceae</taxon>
        <taxon>Metschnikowia</taxon>
    </lineage>
</organism>
<evidence type="ECO:0000256" key="1">
    <source>
        <dbReference type="ARBA" id="ARBA00004370"/>
    </source>
</evidence>
<feature type="domain" description="Bacterial surface antigen (D15)" evidence="3">
    <location>
        <begin position="125"/>
        <end position="376"/>
    </location>
</feature>
<dbReference type="InterPro" id="IPR000184">
    <property type="entry name" value="Bac_surfAg_D15"/>
</dbReference>
<sequence>MSSENTNLQLQIFRDGAISDSKSYPIYLNKVEVNGGDSLLRQFFSKLLSPLVKESDYTLVHLIEKVNQSADNLRRTGVFGEVKPSLHADYTHVRPLLRSYNLENPIVTNVIFDLESKDLSTGNFSLGFNDEDNLIVNLGYDNNNFNHNAEAVKFGVNYRPYKPSERLVSTMRLESFLKCPAFRFVLDLHNAHDNNQTSFQHARKALGGVMGIFYANEEGSISVFNGFSLIRRSTSLPEEISKDQHQSFGGDFLKSSIVTRLMYNKTRTMGDYINDGIRLRLNNEIAIDQKQTGVHEAQNTFVKTEGSLDLYKSLMENRITANIFMNSGIIFGGVSSDHVHVSDRFYLGGSDSFKGFSRNAVNEEGGLQFYKFGATAFGKIPSFLRPANFSSPDPMRMYVTGMVGNVGYDITREKGVMSVGIGLRYTNQMVKMDAGYYFSQRLGSSSDHGVKDGFKLELTLGGIANTQ</sequence>
<evidence type="ECO:0000313" key="4">
    <source>
        <dbReference type="EMBL" id="QBM90241.1"/>
    </source>
</evidence>
<comment type="subcellular location">
    <subcellularLocation>
        <location evidence="1">Membrane</location>
    </subcellularLocation>
</comment>
<dbReference type="STRING" id="2163413.A0A4P6XVX5"/>
<dbReference type="Pfam" id="PF01103">
    <property type="entry name" value="Omp85"/>
    <property type="match status" value="1"/>
</dbReference>
<evidence type="ECO:0000259" key="3">
    <source>
        <dbReference type="Pfam" id="PF01103"/>
    </source>
</evidence>
<accession>A0A4P6XVX5</accession>
<evidence type="ECO:0000256" key="2">
    <source>
        <dbReference type="ARBA" id="ARBA00023136"/>
    </source>
</evidence>
<keyword evidence="2" id="KW-0472">Membrane</keyword>
<dbReference type="EMBL" id="CP034460">
    <property type="protein sequence ID" value="QBM90241.1"/>
    <property type="molecule type" value="Genomic_DNA"/>
</dbReference>
<reference evidence="5" key="1">
    <citation type="submission" date="2019-03" db="EMBL/GenBank/DDBJ databases">
        <title>Snf2 controls pulcherriminic acid biosynthesis and connects pigmentation and antifungal activity of the yeast Metschnikowia pulcherrima.</title>
        <authorList>
            <person name="Gore-Lloyd D."/>
            <person name="Sumann I."/>
            <person name="Brachmann A.O."/>
            <person name="Schneeberger K."/>
            <person name="Ortiz-Merino R.A."/>
            <person name="Moreno-Beltran M."/>
            <person name="Schlaefli M."/>
            <person name="Kirner P."/>
            <person name="Santos Kron A."/>
            <person name="Wolfe K.H."/>
            <person name="Piel J."/>
            <person name="Ahrens C.H."/>
            <person name="Henk D."/>
            <person name="Freimoser F.M."/>
        </authorList>
    </citation>
    <scope>NUCLEOTIDE SEQUENCE [LARGE SCALE GENOMIC DNA]</scope>
    <source>
        <strain evidence="5">APC 1.2</strain>
    </source>
</reference>